<reference evidence="1 2" key="1">
    <citation type="submission" date="2016-03" db="EMBL/GenBank/DDBJ databases">
        <title>Whole genome sequencing of Grifola frondosa 9006-11.</title>
        <authorList>
            <person name="Min B."/>
            <person name="Park H."/>
            <person name="Kim J.-G."/>
            <person name="Cho H."/>
            <person name="Oh Y.-L."/>
            <person name="Kong W.-S."/>
            <person name="Choi I.-G."/>
        </authorList>
    </citation>
    <scope>NUCLEOTIDE SEQUENCE [LARGE SCALE GENOMIC DNA]</scope>
    <source>
        <strain evidence="1 2">9006-11</strain>
    </source>
</reference>
<dbReference type="Proteomes" id="UP000092993">
    <property type="component" value="Unassembled WGS sequence"/>
</dbReference>
<dbReference type="EMBL" id="LUGG01000027">
    <property type="protein sequence ID" value="OBZ66959.1"/>
    <property type="molecule type" value="Genomic_DNA"/>
</dbReference>
<dbReference type="OrthoDB" id="184880at2759"/>
<keyword evidence="2" id="KW-1185">Reference proteome</keyword>
<dbReference type="SUPFAM" id="SSF53335">
    <property type="entry name" value="S-adenosyl-L-methionine-dependent methyltransferases"/>
    <property type="match status" value="1"/>
</dbReference>
<evidence type="ECO:0008006" key="3">
    <source>
        <dbReference type="Google" id="ProtNLM"/>
    </source>
</evidence>
<name>A0A1C7LSR3_GRIFR</name>
<gene>
    <name evidence="1" type="ORF">A0H81_13343</name>
</gene>
<sequence length="310" mass="34876">MACLWASFACYLHKDTFSHAMQAYAVDPETTAITIMKPIVHVERNYHSFAGAQYVLPSDDPEKERLALQHRVLKKMFENRIVIPPISFDAADKILDSGTGSGIFLLDLIENKTVPVSVVLQGLDIESRLFPVEDPRIMSRGNVYFTVGTVTKLPEDWENSFALVHQRLLIAALRAHEWVEALSEIYRFSLPEEKHLSLVYTLLGAKGLLRDISVHLPKMLETAGFVDVSVEERKVPLGHLGGQDGVDARNNFMGVYRGMKTPILKAGGLGFVSSEAEFDEMMDAMEKEWDDTPGAEFNFFIIYARKPRVE</sequence>
<protein>
    <recommendedName>
        <fullName evidence="3">Methyltransferase domain-containing protein</fullName>
    </recommendedName>
</protein>
<dbReference type="OMA" id="PHDTEES"/>
<organism evidence="1 2">
    <name type="scientific">Grifola frondosa</name>
    <name type="common">Maitake</name>
    <name type="synonym">Polyporus frondosus</name>
    <dbReference type="NCBI Taxonomy" id="5627"/>
    <lineage>
        <taxon>Eukaryota</taxon>
        <taxon>Fungi</taxon>
        <taxon>Dikarya</taxon>
        <taxon>Basidiomycota</taxon>
        <taxon>Agaricomycotina</taxon>
        <taxon>Agaricomycetes</taxon>
        <taxon>Polyporales</taxon>
        <taxon>Grifolaceae</taxon>
        <taxon>Grifola</taxon>
    </lineage>
</organism>
<proteinExistence type="predicted"/>
<dbReference type="AlphaFoldDB" id="A0A1C7LSR3"/>
<dbReference type="InterPro" id="IPR029063">
    <property type="entry name" value="SAM-dependent_MTases_sf"/>
</dbReference>
<evidence type="ECO:0000313" key="1">
    <source>
        <dbReference type="EMBL" id="OBZ66959.1"/>
    </source>
</evidence>
<dbReference type="STRING" id="5627.A0A1C7LSR3"/>
<accession>A0A1C7LSR3</accession>
<dbReference type="Gene3D" id="3.40.50.150">
    <property type="entry name" value="Vaccinia Virus protein VP39"/>
    <property type="match status" value="1"/>
</dbReference>
<evidence type="ECO:0000313" key="2">
    <source>
        <dbReference type="Proteomes" id="UP000092993"/>
    </source>
</evidence>
<comment type="caution">
    <text evidence="1">The sequence shown here is derived from an EMBL/GenBank/DDBJ whole genome shotgun (WGS) entry which is preliminary data.</text>
</comment>